<reference evidence="3" key="1">
    <citation type="journal article" date="2019" name="Int. J. Syst. Evol. Microbiol.">
        <title>The Global Catalogue of Microorganisms (GCM) 10K type strain sequencing project: providing services to taxonomists for standard genome sequencing and annotation.</title>
        <authorList>
            <consortium name="The Broad Institute Genomics Platform"/>
            <consortium name="The Broad Institute Genome Sequencing Center for Infectious Disease"/>
            <person name="Wu L."/>
            <person name="Ma J."/>
        </authorList>
    </citation>
    <scope>NUCLEOTIDE SEQUENCE [LARGE SCALE GENOMIC DNA]</scope>
    <source>
        <strain evidence="3">CCUG 55995</strain>
    </source>
</reference>
<feature type="region of interest" description="Disordered" evidence="1">
    <location>
        <begin position="1"/>
        <end position="28"/>
    </location>
</feature>
<protein>
    <submittedName>
        <fullName evidence="2">PhzF family phenazine biosynthesis protein</fullName>
    </submittedName>
</protein>
<keyword evidence="3" id="KW-1185">Reference proteome</keyword>
<dbReference type="EMBL" id="JBHSEI010000001">
    <property type="protein sequence ID" value="MFC4637145.1"/>
    <property type="molecule type" value="Genomic_DNA"/>
</dbReference>
<dbReference type="RefSeq" id="WP_380060179.1">
    <property type="nucleotide sequence ID" value="NZ_JBHSEI010000001.1"/>
</dbReference>
<organism evidence="2 3">
    <name type="scientific">Deinococcus hohokamensis</name>
    <dbReference type="NCBI Taxonomy" id="309883"/>
    <lineage>
        <taxon>Bacteria</taxon>
        <taxon>Thermotogati</taxon>
        <taxon>Deinococcota</taxon>
        <taxon>Deinococci</taxon>
        <taxon>Deinococcales</taxon>
        <taxon>Deinococcaceae</taxon>
        <taxon>Deinococcus</taxon>
    </lineage>
</organism>
<evidence type="ECO:0000313" key="3">
    <source>
        <dbReference type="Proteomes" id="UP001595952"/>
    </source>
</evidence>
<dbReference type="Proteomes" id="UP001595952">
    <property type="component" value="Unassembled WGS sequence"/>
</dbReference>
<dbReference type="InterPro" id="IPR003719">
    <property type="entry name" value="Phenazine_PhzF-like"/>
</dbReference>
<evidence type="ECO:0000256" key="1">
    <source>
        <dbReference type="SAM" id="MobiDB-lite"/>
    </source>
</evidence>
<feature type="compositionally biased region" description="Pro residues" evidence="1">
    <location>
        <begin position="1"/>
        <end position="13"/>
    </location>
</feature>
<comment type="caution">
    <text evidence="2">The sequence shown here is derived from an EMBL/GenBank/DDBJ whole genome shotgun (WGS) entry which is preliminary data.</text>
</comment>
<sequence length="279" mass="28206">MTAEPPDAPPQTPPAQYRVFAPPGQSGGKQVAVLAAPGDLPAAAQQSGAPLTAFVREVEPGRVTLALWTPTREKGSSDSGAIAALAALQGQLSDALEVEMGGETQAAQLCGGEWLLLQGDVQARPAEVNLEALGLSGCPAWITDAGRPNLAVRVPSLDALTTFAPQEAAIAAVNRASGTTGLLLFVPGGAPALGMGRADVSFRAFGPLKGFLEDAASSNMFASLCGVLVVAGLLPEGADQIRGAQLMPDSPARLTAQFMPAPGGAVRVWVGGSAVRVSP</sequence>
<dbReference type="Gene3D" id="3.10.310.10">
    <property type="entry name" value="Diaminopimelate Epimerase, Chain A, domain 1"/>
    <property type="match status" value="1"/>
</dbReference>
<dbReference type="SUPFAM" id="SSF54506">
    <property type="entry name" value="Diaminopimelate epimerase-like"/>
    <property type="match status" value="1"/>
</dbReference>
<name>A0ABV9I775_9DEIO</name>
<gene>
    <name evidence="2" type="ORF">ACFO0D_02205</name>
</gene>
<dbReference type="PIRSF" id="PIRSF016184">
    <property type="entry name" value="PhzC_PhzF"/>
    <property type="match status" value="1"/>
</dbReference>
<accession>A0ABV9I775</accession>
<evidence type="ECO:0000313" key="2">
    <source>
        <dbReference type="EMBL" id="MFC4637145.1"/>
    </source>
</evidence>
<proteinExistence type="predicted"/>